<keyword evidence="2 4" id="KW-0378">Hydrolase</keyword>
<dbReference type="GO" id="GO:0019693">
    <property type="term" value="P:ribose phosphate metabolic process"/>
    <property type="evidence" value="ECO:0007669"/>
    <property type="project" value="TreeGrafter"/>
</dbReference>
<dbReference type="SUPFAM" id="SSF55811">
    <property type="entry name" value="Nudix"/>
    <property type="match status" value="1"/>
</dbReference>
<evidence type="ECO:0000259" key="3">
    <source>
        <dbReference type="PROSITE" id="PS51462"/>
    </source>
</evidence>
<sequence length="175" mass="19685">MDNEEKIVTSEVLYAGKILDLKLNTVELPNGKLAKREIVKHRNGVGVLPVDGDTMLFVKQYRSAIEDYLLEIPAGLMEGKETPEMTGTRELQEEIGLKPTALIPCGKVWPTPGCCDEETFLFIATQLEHQALEADDDEFIEVVRLPIQTVRALYDKQYFTDAKTVCALGYYFSHS</sequence>
<dbReference type="Proteomes" id="UP000004754">
    <property type="component" value="Unassembled WGS sequence"/>
</dbReference>
<name>E6MGC2_9FIRM</name>
<comment type="caution">
    <text evidence="4">The sequence shown here is derived from an EMBL/GenBank/DDBJ whole genome shotgun (WGS) entry which is preliminary data.</text>
</comment>
<evidence type="ECO:0000256" key="1">
    <source>
        <dbReference type="ARBA" id="ARBA00001946"/>
    </source>
</evidence>
<dbReference type="HOGENOM" id="CLU_062658_5_1_9"/>
<dbReference type="STRING" id="887929.HMP0721_1055"/>
<reference evidence="4 5" key="1">
    <citation type="submission" date="2010-12" db="EMBL/GenBank/DDBJ databases">
        <authorList>
            <person name="Muzny D."/>
            <person name="Qin X."/>
            <person name="Deng J."/>
            <person name="Jiang H."/>
            <person name="Liu Y."/>
            <person name="Qu J."/>
            <person name="Song X.-Z."/>
            <person name="Zhang L."/>
            <person name="Thornton R."/>
            <person name="Coyle M."/>
            <person name="Francisco L."/>
            <person name="Jackson L."/>
            <person name="Javaid M."/>
            <person name="Korchina V."/>
            <person name="Kovar C."/>
            <person name="Mata R."/>
            <person name="Mathew T."/>
            <person name="Ngo R."/>
            <person name="Nguyen L."/>
            <person name="Nguyen N."/>
            <person name="Okwuonu G."/>
            <person name="Ongeri F."/>
            <person name="Pham C."/>
            <person name="Simmons D."/>
            <person name="Wilczek-Boney K."/>
            <person name="Hale W."/>
            <person name="Jakkamsetti A."/>
            <person name="Pham P."/>
            <person name="Ruth R."/>
            <person name="San Lucas F."/>
            <person name="Warren J."/>
            <person name="Zhang J."/>
            <person name="Zhao Z."/>
            <person name="Zhou C."/>
            <person name="Zhu D."/>
            <person name="Lee S."/>
            <person name="Bess C."/>
            <person name="Blankenburg K."/>
            <person name="Forbes L."/>
            <person name="Fu Q."/>
            <person name="Gubbala S."/>
            <person name="Hirani K."/>
            <person name="Jayaseelan J.C."/>
            <person name="Lara F."/>
            <person name="Munidasa M."/>
            <person name="Palculict T."/>
            <person name="Patil S."/>
            <person name="Pu L.-L."/>
            <person name="Saada N."/>
            <person name="Tang L."/>
            <person name="Weissenberger G."/>
            <person name="Zhu Y."/>
            <person name="Hemphill L."/>
            <person name="Shang Y."/>
            <person name="Youmans B."/>
            <person name="Ayvaz T."/>
            <person name="Ross M."/>
            <person name="Santibanez J."/>
            <person name="Aqrawi P."/>
            <person name="Gross S."/>
            <person name="Joshi V."/>
            <person name="Fowler G."/>
            <person name="Nazareth L."/>
            <person name="Reid J."/>
            <person name="Worley K."/>
            <person name="Petrosino J."/>
            <person name="Highlander S."/>
            <person name="Gibbs R."/>
        </authorList>
    </citation>
    <scope>NUCLEOTIDE SEQUENCE [LARGE SCALE GENOMIC DNA]</scope>
    <source>
        <strain evidence="4 5">ATCC 23263</strain>
    </source>
</reference>
<dbReference type="RefSeq" id="WP_006598479.1">
    <property type="nucleotide sequence ID" value="NZ_GL622359.1"/>
</dbReference>
<proteinExistence type="predicted"/>
<dbReference type="PANTHER" id="PTHR11839:SF18">
    <property type="entry name" value="NUDIX HYDROLASE DOMAIN-CONTAINING PROTEIN"/>
    <property type="match status" value="1"/>
</dbReference>
<dbReference type="Gene3D" id="3.90.79.10">
    <property type="entry name" value="Nucleoside Triphosphate Pyrophosphohydrolase"/>
    <property type="match status" value="1"/>
</dbReference>
<dbReference type="GO" id="GO:0016787">
    <property type="term" value="F:hydrolase activity"/>
    <property type="evidence" value="ECO:0007669"/>
    <property type="project" value="UniProtKB-KW"/>
</dbReference>
<evidence type="ECO:0000256" key="2">
    <source>
        <dbReference type="ARBA" id="ARBA00022801"/>
    </source>
</evidence>
<accession>E6MGC2</accession>
<dbReference type="eggNOG" id="COG0494">
    <property type="taxonomic scope" value="Bacteria"/>
</dbReference>
<dbReference type="PROSITE" id="PS51462">
    <property type="entry name" value="NUDIX"/>
    <property type="match status" value="1"/>
</dbReference>
<dbReference type="InterPro" id="IPR000086">
    <property type="entry name" value="NUDIX_hydrolase_dom"/>
</dbReference>
<comment type="cofactor">
    <cofactor evidence="1">
        <name>Mg(2+)</name>
        <dbReference type="ChEBI" id="CHEBI:18420"/>
    </cofactor>
</comment>
<protein>
    <submittedName>
        <fullName evidence="4">Hydrolase, NUDIX family</fullName>
    </submittedName>
</protein>
<dbReference type="EMBL" id="AEQN01000016">
    <property type="protein sequence ID" value="EFV01662.1"/>
    <property type="molecule type" value="Genomic_DNA"/>
</dbReference>
<dbReference type="GO" id="GO:0005829">
    <property type="term" value="C:cytosol"/>
    <property type="evidence" value="ECO:0007669"/>
    <property type="project" value="TreeGrafter"/>
</dbReference>
<dbReference type="GO" id="GO:0006753">
    <property type="term" value="P:nucleoside phosphate metabolic process"/>
    <property type="evidence" value="ECO:0007669"/>
    <property type="project" value="TreeGrafter"/>
</dbReference>
<feature type="domain" description="Nudix hydrolase" evidence="3">
    <location>
        <begin position="40"/>
        <end position="167"/>
    </location>
</feature>
<evidence type="ECO:0000313" key="5">
    <source>
        <dbReference type="Proteomes" id="UP000004754"/>
    </source>
</evidence>
<keyword evidence="5" id="KW-1185">Reference proteome</keyword>
<gene>
    <name evidence="4" type="ORF">HMP0721_1055</name>
</gene>
<dbReference type="AlphaFoldDB" id="E6MGC2"/>
<dbReference type="InterPro" id="IPR015797">
    <property type="entry name" value="NUDIX_hydrolase-like_dom_sf"/>
</dbReference>
<dbReference type="CDD" id="cd03424">
    <property type="entry name" value="NUDIX_ADPRase_Nudt5_UGPPase_Nudt14"/>
    <property type="match status" value="1"/>
</dbReference>
<dbReference type="OrthoDB" id="9806150at2"/>
<evidence type="ECO:0000313" key="4">
    <source>
        <dbReference type="EMBL" id="EFV01662.1"/>
    </source>
</evidence>
<dbReference type="PANTHER" id="PTHR11839">
    <property type="entry name" value="UDP/ADP-SUGAR PYROPHOSPHATASE"/>
    <property type="match status" value="1"/>
</dbReference>
<dbReference type="Pfam" id="PF00293">
    <property type="entry name" value="NUDIX"/>
    <property type="match status" value="1"/>
</dbReference>
<organism evidence="4 5">
    <name type="scientific">Pseudoramibacter alactolyticus ATCC 23263</name>
    <dbReference type="NCBI Taxonomy" id="887929"/>
    <lineage>
        <taxon>Bacteria</taxon>
        <taxon>Bacillati</taxon>
        <taxon>Bacillota</taxon>
        <taxon>Clostridia</taxon>
        <taxon>Eubacteriales</taxon>
        <taxon>Eubacteriaceae</taxon>
        <taxon>Pseudoramibacter</taxon>
    </lineage>
</organism>